<comment type="catalytic activity">
    <reaction evidence="1">
        <text>2'-deoxyuridine + phosphate = 2-deoxy-alpha-D-ribose 1-phosphate + uracil</text>
        <dbReference type="Rhea" id="RHEA:22824"/>
        <dbReference type="ChEBI" id="CHEBI:16450"/>
        <dbReference type="ChEBI" id="CHEBI:17568"/>
        <dbReference type="ChEBI" id="CHEBI:43474"/>
        <dbReference type="ChEBI" id="CHEBI:57259"/>
        <dbReference type="EC" id="2.4.2.2"/>
    </reaction>
</comment>
<comment type="catalytic activity">
    <reaction evidence="10">
        <text>thymidine + phosphate = 2-deoxy-alpha-D-ribose 1-phosphate + thymine</text>
        <dbReference type="Rhea" id="RHEA:16037"/>
        <dbReference type="ChEBI" id="CHEBI:17748"/>
        <dbReference type="ChEBI" id="CHEBI:17821"/>
        <dbReference type="ChEBI" id="CHEBI:43474"/>
        <dbReference type="ChEBI" id="CHEBI:57259"/>
        <dbReference type="EC" id="2.4.2.2"/>
    </reaction>
</comment>
<dbReference type="FunFam" id="3.40.1030.10:FF:000003">
    <property type="entry name" value="Pyrimidine-nucleoside phosphorylase"/>
    <property type="match status" value="1"/>
</dbReference>
<dbReference type="AlphaFoldDB" id="A0A1M5AE77"/>
<dbReference type="InterPro" id="IPR035902">
    <property type="entry name" value="Nuc_phospho_transferase"/>
</dbReference>
<dbReference type="InterPro" id="IPR000053">
    <property type="entry name" value="Thymidine/pyrmidine_PPase"/>
</dbReference>
<dbReference type="SUPFAM" id="SSF54680">
    <property type="entry name" value="Pyrimidine nucleoside phosphorylase C-terminal domain"/>
    <property type="match status" value="1"/>
</dbReference>
<evidence type="ECO:0000259" key="11">
    <source>
        <dbReference type="SMART" id="SM00941"/>
    </source>
</evidence>
<dbReference type="RefSeq" id="WP_073165460.1">
    <property type="nucleotide sequence ID" value="NZ_FQUW01000021.1"/>
</dbReference>
<comment type="subunit">
    <text evidence="4">Homodimer.</text>
</comment>
<dbReference type="OrthoDB" id="9763887at2"/>
<dbReference type="InterPro" id="IPR017872">
    <property type="entry name" value="Pyrmidine_PPase_CS"/>
</dbReference>
<evidence type="ECO:0000256" key="9">
    <source>
        <dbReference type="ARBA" id="ARBA00048453"/>
    </source>
</evidence>
<evidence type="ECO:0000313" key="13">
    <source>
        <dbReference type="Proteomes" id="UP000184196"/>
    </source>
</evidence>
<dbReference type="NCBIfam" id="TIGR02644">
    <property type="entry name" value="Y_phosphoryl"/>
    <property type="match status" value="1"/>
</dbReference>
<dbReference type="InterPro" id="IPR017459">
    <property type="entry name" value="Glycosyl_Trfase_fam3_N_dom"/>
</dbReference>
<comment type="similarity">
    <text evidence="3">Belongs to the thymidine/pyrimidine-nucleoside phosphorylase family.</text>
</comment>
<sequence>MRMYDIILKKRQGLELSTEEINFFIRGYTAGEIPDYQAAALLMAIFFQGLNFRETADLTVAMAGSGDQVDLSGIPGCKVDKHSTGGVGDKTTLVLAPLVAAAGVPVAKMSGRGLGHTGGTVDKLESIPGFKVNLSPDDFIRQVREIGVAIVAQTGNLVPADKKLYALRDVTATVDSIPLIASSVMSKKIAAGADAIVLDVKTGNGAFMRSVEDASALARTMVAIGRLAGKKVVALISDMEQPLGFAAGNALEVREAIETLSGRGPSDLRELCLLLGSHMLVLAGVTSRVEDGIKLLTGLLERGHALAKFREMVQAQGGDPRVVDEPDRLPEALQKEQVAAQENGFVEAIHAEMIGRAAMLLGAGRKTREDTIDPAVGVVVHKKVGDRVGRGDALATLHINSRENLALVRQLVAGAFHLSTVAPPARELVYSVIGYGDNDTDINQ</sequence>
<evidence type="ECO:0000256" key="10">
    <source>
        <dbReference type="ARBA" id="ARBA00048525"/>
    </source>
</evidence>
<dbReference type="EMBL" id="FQUW01000021">
    <property type="protein sequence ID" value="SHF28454.1"/>
    <property type="molecule type" value="Genomic_DNA"/>
</dbReference>
<evidence type="ECO:0000256" key="5">
    <source>
        <dbReference type="ARBA" id="ARBA00011889"/>
    </source>
</evidence>
<dbReference type="SUPFAM" id="SSF47648">
    <property type="entry name" value="Nucleoside phosphorylase/phosphoribosyltransferase N-terminal domain"/>
    <property type="match status" value="1"/>
</dbReference>
<dbReference type="Gene3D" id="3.40.1030.10">
    <property type="entry name" value="Nucleoside phosphorylase/phosphoribosyltransferase catalytic domain"/>
    <property type="match status" value="1"/>
</dbReference>
<evidence type="ECO:0000256" key="1">
    <source>
        <dbReference type="ARBA" id="ARBA00001066"/>
    </source>
</evidence>
<dbReference type="InterPro" id="IPR013102">
    <property type="entry name" value="PYNP_C"/>
</dbReference>
<organism evidence="12 13">
    <name type="scientific">Desulfofundulus australicus DSM 11792</name>
    <dbReference type="NCBI Taxonomy" id="1121425"/>
    <lineage>
        <taxon>Bacteria</taxon>
        <taxon>Bacillati</taxon>
        <taxon>Bacillota</taxon>
        <taxon>Clostridia</taxon>
        <taxon>Eubacteriales</taxon>
        <taxon>Peptococcaceae</taxon>
        <taxon>Desulfofundulus</taxon>
    </lineage>
</organism>
<dbReference type="Pfam" id="PF02885">
    <property type="entry name" value="Glycos_trans_3N"/>
    <property type="match status" value="1"/>
</dbReference>
<proteinExistence type="inferred from homology"/>
<evidence type="ECO:0000256" key="2">
    <source>
        <dbReference type="ARBA" id="ARBA00003877"/>
    </source>
</evidence>
<dbReference type="GO" id="GO:0006206">
    <property type="term" value="P:pyrimidine nucleobase metabolic process"/>
    <property type="evidence" value="ECO:0007669"/>
    <property type="project" value="InterPro"/>
</dbReference>
<evidence type="ECO:0000256" key="3">
    <source>
        <dbReference type="ARBA" id="ARBA00006915"/>
    </source>
</evidence>
<keyword evidence="7" id="KW-0328">Glycosyltransferase</keyword>
<dbReference type="SMART" id="SM00941">
    <property type="entry name" value="PYNP_C"/>
    <property type="match status" value="1"/>
</dbReference>
<dbReference type="Gene3D" id="1.20.970.10">
    <property type="entry name" value="Transferase, Pyrimidine Nucleoside Phosphorylase, Chain C"/>
    <property type="match status" value="1"/>
</dbReference>
<dbReference type="InterPro" id="IPR036566">
    <property type="entry name" value="PYNP-like_C_sf"/>
</dbReference>
<keyword evidence="13" id="KW-1185">Reference proteome</keyword>
<evidence type="ECO:0000256" key="7">
    <source>
        <dbReference type="ARBA" id="ARBA00022676"/>
    </source>
</evidence>
<evidence type="ECO:0000256" key="8">
    <source>
        <dbReference type="ARBA" id="ARBA00022679"/>
    </source>
</evidence>
<dbReference type="GO" id="GO:0005829">
    <property type="term" value="C:cytosol"/>
    <property type="evidence" value="ECO:0007669"/>
    <property type="project" value="TreeGrafter"/>
</dbReference>
<evidence type="ECO:0000313" key="12">
    <source>
        <dbReference type="EMBL" id="SHF28454.1"/>
    </source>
</evidence>
<dbReference type="InterPro" id="IPR036320">
    <property type="entry name" value="Glycosyl_Trfase_fam3_N_dom_sf"/>
</dbReference>
<dbReference type="Proteomes" id="UP000184196">
    <property type="component" value="Unassembled WGS sequence"/>
</dbReference>
<dbReference type="Pfam" id="PF07831">
    <property type="entry name" value="PYNP_C"/>
    <property type="match status" value="1"/>
</dbReference>
<comment type="catalytic activity">
    <reaction evidence="9">
        <text>uridine + phosphate = alpha-D-ribose 1-phosphate + uracil</text>
        <dbReference type="Rhea" id="RHEA:24388"/>
        <dbReference type="ChEBI" id="CHEBI:16704"/>
        <dbReference type="ChEBI" id="CHEBI:17568"/>
        <dbReference type="ChEBI" id="CHEBI:43474"/>
        <dbReference type="ChEBI" id="CHEBI:57720"/>
        <dbReference type="EC" id="2.4.2.2"/>
    </reaction>
</comment>
<evidence type="ECO:0000256" key="6">
    <source>
        <dbReference type="ARBA" id="ARBA00014680"/>
    </source>
</evidence>
<feature type="domain" description="Pyrimidine nucleoside phosphorylase C-terminal" evidence="11">
    <location>
        <begin position="345"/>
        <end position="419"/>
    </location>
</feature>
<comment type="function">
    <text evidence="2">Catalyzes phosphorolysis of the pyrimidine nucleosides uridine, thymidine and 2'-deoxyuridine with the formation of the corresponding pyrimidine base and ribose-1-phosphate.</text>
</comment>
<dbReference type="NCBIfam" id="NF004747">
    <property type="entry name" value="PRK06078.1"/>
    <property type="match status" value="1"/>
</dbReference>
<reference evidence="13" key="1">
    <citation type="submission" date="2016-11" db="EMBL/GenBank/DDBJ databases">
        <authorList>
            <person name="Varghese N."/>
            <person name="Submissions S."/>
        </authorList>
    </citation>
    <scope>NUCLEOTIDE SEQUENCE [LARGE SCALE GENOMIC DNA]</scope>
    <source>
        <strain evidence="13">DSM 11792</strain>
    </source>
</reference>
<evidence type="ECO:0000256" key="4">
    <source>
        <dbReference type="ARBA" id="ARBA00011738"/>
    </source>
</evidence>
<accession>A0A1M5AE77</accession>
<keyword evidence="8" id="KW-0808">Transferase</keyword>
<gene>
    <name evidence="12" type="ORF">SAMN02745218_01868</name>
</gene>
<dbReference type="InterPro" id="IPR018090">
    <property type="entry name" value="Pyrmidine_PPas_bac/euk"/>
</dbReference>
<protein>
    <recommendedName>
        <fullName evidence="6">Pyrimidine-nucleoside phosphorylase</fullName>
        <ecNumber evidence="5">2.4.2.2</ecNumber>
    </recommendedName>
</protein>
<dbReference type="Pfam" id="PF00591">
    <property type="entry name" value="Glycos_transf_3"/>
    <property type="match status" value="1"/>
</dbReference>
<name>A0A1M5AE77_9FIRM</name>
<dbReference type="PROSITE" id="PS00647">
    <property type="entry name" value="THYMID_PHOSPHORYLASE"/>
    <property type="match status" value="1"/>
</dbReference>
<dbReference type="Gene3D" id="3.90.1170.30">
    <property type="entry name" value="Pyrimidine nucleoside phosphorylase-like, C-terminal domain"/>
    <property type="match status" value="1"/>
</dbReference>
<dbReference type="PANTHER" id="PTHR10515">
    <property type="entry name" value="THYMIDINE PHOSPHORYLASE"/>
    <property type="match status" value="1"/>
</dbReference>
<dbReference type="GO" id="GO:0009032">
    <property type="term" value="F:thymidine phosphorylase activity"/>
    <property type="evidence" value="ECO:0007669"/>
    <property type="project" value="TreeGrafter"/>
</dbReference>
<dbReference type="PIRSF" id="PIRSF000478">
    <property type="entry name" value="TP_PyNP"/>
    <property type="match status" value="1"/>
</dbReference>
<dbReference type="SUPFAM" id="SSF52418">
    <property type="entry name" value="Nucleoside phosphorylase/phosphoribosyltransferase catalytic domain"/>
    <property type="match status" value="1"/>
</dbReference>
<dbReference type="PANTHER" id="PTHR10515:SF0">
    <property type="entry name" value="THYMIDINE PHOSPHORYLASE"/>
    <property type="match status" value="1"/>
</dbReference>
<dbReference type="InterPro" id="IPR000312">
    <property type="entry name" value="Glycosyl_Trfase_fam3"/>
</dbReference>
<dbReference type="NCBIfam" id="NF004490">
    <property type="entry name" value="PRK05820.1"/>
    <property type="match status" value="1"/>
</dbReference>
<dbReference type="EC" id="2.4.2.2" evidence="5"/>
<dbReference type="GO" id="GO:0006213">
    <property type="term" value="P:pyrimidine nucleoside metabolic process"/>
    <property type="evidence" value="ECO:0007669"/>
    <property type="project" value="InterPro"/>
</dbReference>
<dbReference type="GO" id="GO:0004645">
    <property type="term" value="F:1,4-alpha-oligoglucan phosphorylase activity"/>
    <property type="evidence" value="ECO:0007669"/>
    <property type="project" value="InterPro"/>
</dbReference>